<keyword evidence="4" id="KW-1185">Reference proteome</keyword>
<feature type="transmembrane region" description="Helical" evidence="1">
    <location>
        <begin position="6"/>
        <end position="25"/>
    </location>
</feature>
<keyword evidence="1" id="KW-0472">Membrane</keyword>
<keyword evidence="1" id="KW-0812">Transmembrane</keyword>
<evidence type="ECO:0000256" key="1">
    <source>
        <dbReference type="SAM" id="Phobius"/>
    </source>
</evidence>
<reference evidence="2" key="1">
    <citation type="submission" date="2021-02" db="EMBL/GenBank/DDBJ databases">
        <authorList>
            <person name="Nowell W R."/>
        </authorList>
    </citation>
    <scope>NUCLEOTIDE SEQUENCE</scope>
</reference>
<feature type="transmembrane region" description="Helical" evidence="1">
    <location>
        <begin position="214"/>
        <end position="236"/>
    </location>
</feature>
<dbReference type="Proteomes" id="UP000681722">
    <property type="component" value="Unassembled WGS sequence"/>
</dbReference>
<dbReference type="Proteomes" id="UP000663829">
    <property type="component" value="Unassembled WGS sequence"/>
</dbReference>
<dbReference type="OrthoDB" id="3791566at2759"/>
<evidence type="ECO:0000313" key="3">
    <source>
        <dbReference type="EMBL" id="CAF4441210.1"/>
    </source>
</evidence>
<gene>
    <name evidence="2" type="ORF">GPM918_LOCUS40736</name>
    <name evidence="3" type="ORF">SRO942_LOCUS41716</name>
</gene>
<dbReference type="AlphaFoldDB" id="A0A815YXB2"/>
<comment type="caution">
    <text evidence="2">The sequence shown here is derived from an EMBL/GenBank/DDBJ whole genome shotgun (WGS) entry which is preliminary data.</text>
</comment>
<evidence type="ECO:0008006" key="5">
    <source>
        <dbReference type="Google" id="ProtNLM"/>
    </source>
</evidence>
<proteinExistence type="predicted"/>
<evidence type="ECO:0000313" key="2">
    <source>
        <dbReference type="EMBL" id="CAF1576074.1"/>
    </source>
</evidence>
<sequence>FVLKAFITFVLTNIQDIVILINFFLEASRKDDESTTLETGHVVLGQYLGFSTLLTLSLIGYAISYAIPIKLLGFLGFLIIFIGLNGLRTMIKHRCCKKEKQVTTTIKMTEDLSNENDLSLVTTNRNLVEQTLIESEKITELTSSQVLLGNLEPVSTILTIHVPTPVTRWKKIKLSICKYLSPHIFKVAFTTIANGNDNIAIYVPLFAQSKPWQIIVYVVIFLLMVAVWCCMCYYFIHFPPILKLARKYAEIITPFIFIGLGIYILISSQCFPWLFNVIKTKKWTMT</sequence>
<dbReference type="EMBL" id="CAJNOQ010030679">
    <property type="protein sequence ID" value="CAF1576074.1"/>
    <property type="molecule type" value="Genomic_DNA"/>
</dbReference>
<dbReference type="SUPFAM" id="SSF103473">
    <property type="entry name" value="MFS general substrate transporter"/>
    <property type="match status" value="1"/>
</dbReference>
<feature type="transmembrane region" description="Helical" evidence="1">
    <location>
        <begin position="251"/>
        <end position="275"/>
    </location>
</feature>
<feature type="transmembrane region" description="Helical" evidence="1">
    <location>
        <begin position="46"/>
        <end position="67"/>
    </location>
</feature>
<protein>
    <recommendedName>
        <fullName evidence="5">Cadmium resistance transporter</fullName>
    </recommendedName>
</protein>
<feature type="non-terminal residue" evidence="2">
    <location>
        <position position="286"/>
    </location>
</feature>
<evidence type="ECO:0000313" key="4">
    <source>
        <dbReference type="Proteomes" id="UP000663829"/>
    </source>
</evidence>
<dbReference type="InterPro" id="IPR036259">
    <property type="entry name" value="MFS_trans_sf"/>
</dbReference>
<feature type="transmembrane region" description="Helical" evidence="1">
    <location>
        <begin position="73"/>
        <end position="91"/>
    </location>
</feature>
<organism evidence="2 4">
    <name type="scientific">Didymodactylos carnosus</name>
    <dbReference type="NCBI Taxonomy" id="1234261"/>
    <lineage>
        <taxon>Eukaryota</taxon>
        <taxon>Metazoa</taxon>
        <taxon>Spiralia</taxon>
        <taxon>Gnathifera</taxon>
        <taxon>Rotifera</taxon>
        <taxon>Eurotatoria</taxon>
        <taxon>Bdelloidea</taxon>
        <taxon>Philodinida</taxon>
        <taxon>Philodinidae</taxon>
        <taxon>Didymodactylos</taxon>
    </lineage>
</organism>
<keyword evidence="1" id="KW-1133">Transmembrane helix</keyword>
<dbReference type="Pfam" id="PF03596">
    <property type="entry name" value="Cad"/>
    <property type="match status" value="1"/>
</dbReference>
<name>A0A815YXB2_9BILA</name>
<dbReference type="InterPro" id="IPR004676">
    <property type="entry name" value="Cd-R_transporter"/>
</dbReference>
<accession>A0A815YXB2</accession>
<dbReference type="EMBL" id="CAJOBC010096574">
    <property type="protein sequence ID" value="CAF4441210.1"/>
    <property type="molecule type" value="Genomic_DNA"/>
</dbReference>